<feature type="domain" description="CS" evidence="3">
    <location>
        <begin position="1"/>
        <end position="88"/>
    </location>
</feature>
<dbReference type="GO" id="GO:0051082">
    <property type="term" value="F:unfolded protein binding"/>
    <property type="evidence" value="ECO:0007669"/>
    <property type="project" value="TreeGrafter"/>
</dbReference>
<proteinExistence type="inferred from homology"/>
<dbReference type="STRING" id="53468.A0A0R3UG92"/>
<comment type="similarity">
    <text evidence="1">Belongs to the SHQ1 family.</text>
</comment>
<evidence type="ECO:0000256" key="2">
    <source>
        <dbReference type="ARBA" id="ARBA00013750"/>
    </source>
</evidence>
<gene>
    <name evidence="4" type="ORF">MCOS_LOCUS6222</name>
</gene>
<sequence length="480" mass="54511">MLTPLFSLTQTDEELTLKLHIPLADLSNSEFLLEDGVAYFSAPPYYLRLELPGSVVEDDDHIEFNLDAGDMFISMKKKTPGEHFDDLDLLSKLMVNSQSSKSVSKPGIQELDLNITPEGETEYDWFVEPPTAEHDDDDDVTSTEGDLEVGIKHPYGFAGSKNGLCGDKPEICLPIDLPNPDFCPPEKRHKLQLQSVKDHFDPEHYIADFCETEATAGALSNFAPWLAEEGDRPTFTDDHRYRLTVLSTHPLPLLPPLPSPADPTNHVEGTRTFVYLGLADLLLAYTHDYYVREGDDNSESAWIIAKVAATLSWLEFFPNVKILLRSFYERALSYPLIRNWRLCRKVQADVGALFQHKHAKSWILFVLLEIRRLLIDYTGYYIFVDLFLDDYIVWLQKSARLDDSVVMGLRYLLHRCHVLVALFYLLSSTYVLNHLGAAIESLEMKKSDVNLPLQVLEDLSAEILESEKLTKNLGEITLKS</sequence>
<dbReference type="InterPro" id="IPR048696">
    <property type="entry name" value="SHQ1-like_CS"/>
</dbReference>
<dbReference type="EMBL" id="UXSR01005243">
    <property type="protein sequence ID" value="VDD80219.1"/>
    <property type="molecule type" value="Genomic_DNA"/>
</dbReference>
<dbReference type="Gene3D" id="2.60.40.790">
    <property type="match status" value="1"/>
</dbReference>
<name>A0A0R3UG92_MESCO</name>
<dbReference type="Pfam" id="PF04925">
    <property type="entry name" value="SHQ1"/>
    <property type="match status" value="1"/>
</dbReference>
<dbReference type="Pfam" id="PF21413">
    <property type="entry name" value="SHQ1-like_CS"/>
    <property type="match status" value="1"/>
</dbReference>
<keyword evidence="5" id="KW-1185">Reference proteome</keyword>
<dbReference type="InterPro" id="IPR008978">
    <property type="entry name" value="HSP20-like_chaperone"/>
</dbReference>
<dbReference type="AlphaFoldDB" id="A0A0R3UG92"/>
<dbReference type="PANTHER" id="PTHR12967:SF0">
    <property type="entry name" value="PROTEIN SHQ1 HOMOLOG"/>
    <property type="match status" value="1"/>
</dbReference>
<dbReference type="InterPro" id="IPR007052">
    <property type="entry name" value="CS_dom"/>
</dbReference>
<reference evidence="4 5" key="1">
    <citation type="submission" date="2018-10" db="EMBL/GenBank/DDBJ databases">
        <authorList>
            <consortium name="Pathogen Informatics"/>
        </authorList>
    </citation>
    <scope>NUCLEOTIDE SEQUENCE [LARGE SCALE GENOMIC DNA]</scope>
</reference>
<evidence type="ECO:0000313" key="4">
    <source>
        <dbReference type="EMBL" id="VDD80219.1"/>
    </source>
</evidence>
<dbReference type="PROSITE" id="PS51203">
    <property type="entry name" value="CS"/>
    <property type="match status" value="1"/>
</dbReference>
<dbReference type="PANTHER" id="PTHR12967">
    <property type="entry name" value="PROTEIN SHQ1 HOMOLOG"/>
    <property type="match status" value="1"/>
</dbReference>
<evidence type="ECO:0000313" key="5">
    <source>
        <dbReference type="Proteomes" id="UP000267029"/>
    </source>
</evidence>
<organism evidence="4 5">
    <name type="scientific">Mesocestoides corti</name>
    <name type="common">Flatworm</name>
    <dbReference type="NCBI Taxonomy" id="53468"/>
    <lineage>
        <taxon>Eukaryota</taxon>
        <taxon>Metazoa</taxon>
        <taxon>Spiralia</taxon>
        <taxon>Lophotrochozoa</taxon>
        <taxon>Platyhelminthes</taxon>
        <taxon>Cestoda</taxon>
        <taxon>Eucestoda</taxon>
        <taxon>Cyclophyllidea</taxon>
        <taxon>Mesocestoididae</taxon>
        <taxon>Mesocestoides</taxon>
    </lineage>
</organism>
<dbReference type="InterPro" id="IPR039742">
    <property type="entry name" value="Shq1"/>
</dbReference>
<dbReference type="Proteomes" id="UP000267029">
    <property type="component" value="Unassembled WGS sequence"/>
</dbReference>
<dbReference type="OrthoDB" id="73639at2759"/>
<dbReference type="GO" id="GO:0000493">
    <property type="term" value="P:box H/ACA snoRNP assembly"/>
    <property type="evidence" value="ECO:0007669"/>
    <property type="project" value="InterPro"/>
</dbReference>
<dbReference type="GO" id="GO:0005737">
    <property type="term" value="C:cytoplasm"/>
    <property type="evidence" value="ECO:0007669"/>
    <property type="project" value="TreeGrafter"/>
</dbReference>
<evidence type="ECO:0000256" key="1">
    <source>
        <dbReference type="ARBA" id="ARBA00005607"/>
    </source>
</evidence>
<protein>
    <recommendedName>
        <fullName evidence="2">Protein SHQ1 homolog</fullName>
    </recommendedName>
</protein>
<dbReference type="InterPro" id="IPR007009">
    <property type="entry name" value="Shq1_C"/>
</dbReference>
<accession>A0A0R3UG92</accession>
<dbReference type="GO" id="GO:0005654">
    <property type="term" value="C:nucleoplasm"/>
    <property type="evidence" value="ECO:0007669"/>
    <property type="project" value="TreeGrafter"/>
</dbReference>
<evidence type="ECO:0000259" key="3">
    <source>
        <dbReference type="PROSITE" id="PS51203"/>
    </source>
</evidence>